<dbReference type="Proteomes" id="UP000484885">
    <property type="component" value="Unassembled WGS sequence"/>
</dbReference>
<name>A0A845UUU2_9GAMM</name>
<dbReference type="AlphaFoldDB" id="A0A845UUU2"/>
<evidence type="ECO:0000256" key="2">
    <source>
        <dbReference type="SAM" id="SignalP"/>
    </source>
</evidence>
<feature type="chain" id="PRO_5032708305" evidence="2">
    <location>
        <begin position="20"/>
        <end position="142"/>
    </location>
</feature>
<accession>A0A845UUU2</accession>
<evidence type="ECO:0000256" key="1">
    <source>
        <dbReference type="SAM" id="MobiDB-lite"/>
    </source>
</evidence>
<dbReference type="RefSeq" id="WP_164211201.1">
    <property type="nucleotide sequence ID" value="NZ_JAAGSC010000040.1"/>
</dbReference>
<dbReference type="InterPro" id="IPR022061">
    <property type="entry name" value="DUF3617"/>
</dbReference>
<evidence type="ECO:0000313" key="4">
    <source>
        <dbReference type="Proteomes" id="UP000484885"/>
    </source>
</evidence>
<dbReference type="EMBL" id="JAAGSC010000040">
    <property type="protein sequence ID" value="NDY95603.1"/>
    <property type="molecule type" value="Genomic_DNA"/>
</dbReference>
<proteinExistence type="predicted"/>
<keyword evidence="4" id="KW-1185">Reference proteome</keyword>
<protein>
    <submittedName>
        <fullName evidence="3">DUF3617 domain-containing protein</fullName>
    </submittedName>
</protein>
<feature type="region of interest" description="Disordered" evidence="1">
    <location>
        <begin position="120"/>
        <end position="142"/>
    </location>
</feature>
<organism evidence="3 4">
    <name type="scientific">Wenzhouxiangella limi</name>
    <dbReference type="NCBI Taxonomy" id="2707351"/>
    <lineage>
        <taxon>Bacteria</taxon>
        <taxon>Pseudomonadati</taxon>
        <taxon>Pseudomonadota</taxon>
        <taxon>Gammaproteobacteria</taxon>
        <taxon>Chromatiales</taxon>
        <taxon>Wenzhouxiangellaceae</taxon>
        <taxon>Wenzhouxiangella</taxon>
    </lineage>
</organism>
<reference evidence="3 4" key="1">
    <citation type="submission" date="2020-02" db="EMBL/GenBank/DDBJ databases">
        <authorList>
            <person name="Zhang X.-Y."/>
        </authorList>
    </citation>
    <scope>NUCLEOTIDE SEQUENCE [LARGE SCALE GENOMIC DNA]</scope>
    <source>
        <strain evidence="3 4">C33</strain>
    </source>
</reference>
<evidence type="ECO:0000313" key="3">
    <source>
        <dbReference type="EMBL" id="NDY95603.1"/>
    </source>
</evidence>
<dbReference type="Pfam" id="PF12276">
    <property type="entry name" value="DUF3617"/>
    <property type="match status" value="1"/>
</dbReference>
<gene>
    <name evidence="3" type="ORF">G3I74_07680</name>
</gene>
<feature type="signal peptide" evidence="2">
    <location>
        <begin position="1"/>
        <end position="19"/>
    </location>
</feature>
<sequence length="142" mass="15843">MIRILTATLTLGLISLAQAETPNIEPGQWEYETRMTVEADFPFPEQTDTTTDCVTEEDVAEADTFMGDMDMEECEVTREDMRSDGASYEMVCQADGMTMDMTMELTFMGDRSEGLITSQAETPMGPMKSTIEMSGRRIGECE</sequence>
<comment type="caution">
    <text evidence="3">The sequence shown here is derived from an EMBL/GenBank/DDBJ whole genome shotgun (WGS) entry which is preliminary data.</text>
</comment>
<keyword evidence="2" id="KW-0732">Signal</keyword>